<organism evidence="1 2">
    <name type="scientific">Talaromyces proteolyticus</name>
    <dbReference type="NCBI Taxonomy" id="1131652"/>
    <lineage>
        <taxon>Eukaryota</taxon>
        <taxon>Fungi</taxon>
        <taxon>Dikarya</taxon>
        <taxon>Ascomycota</taxon>
        <taxon>Pezizomycotina</taxon>
        <taxon>Eurotiomycetes</taxon>
        <taxon>Eurotiomycetidae</taxon>
        <taxon>Eurotiales</taxon>
        <taxon>Trichocomaceae</taxon>
        <taxon>Talaromyces</taxon>
        <taxon>Talaromyces sect. Bacilispori</taxon>
    </lineage>
</organism>
<accession>A0AAD4KJP0</accession>
<dbReference type="PIRSF" id="PIRSF036794">
    <property type="entry name" value="UCP_erythr_ester"/>
    <property type="match status" value="1"/>
</dbReference>
<name>A0AAD4KJP0_9EURO</name>
<dbReference type="PANTHER" id="PTHR31299">
    <property type="entry name" value="ESTERASE, PUTATIVE (AFU_ORTHOLOGUE AFUA_1G05850)-RELATED"/>
    <property type="match status" value="1"/>
</dbReference>
<evidence type="ECO:0000313" key="2">
    <source>
        <dbReference type="Proteomes" id="UP001201262"/>
    </source>
</evidence>
<dbReference type="Gene3D" id="3.40.1660.10">
    <property type="entry name" value="EreA-like (biosynthetic domain)"/>
    <property type="match status" value="1"/>
</dbReference>
<dbReference type="RefSeq" id="XP_046068689.1">
    <property type="nucleotide sequence ID" value="XM_046210222.1"/>
</dbReference>
<dbReference type="Proteomes" id="UP001201262">
    <property type="component" value="Unassembled WGS sequence"/>
</dbReference>
<dbReference type="InterPro" id="IPR052036">
    <property type="entry name" value="Hydrolase/PRTase-associated"/>
</dbReference>
<dbReference type="SUPFAM" id="SSF159501">
    <property type="entry name" value="EreA/ChaN-like"/>
    <property type="match status" value="1"/>
</dbReference>
<reference evidence="1" key="1">
    <citation type="submission" date="2021-12" db="EMBL/GenBank/DDBJ databases">
        <title>Convergent genome expansion in fungi linked to evolution of root-endophyte symbiosis.</title>
        <authorList>
            <consortium name="DOE Joint Genome Institute"/>
            <person name="Ke Y.-H."/>
            <person name="Bonito G."/>
            <person name="Liao H.-L."/>
            <person name="Looney B."/>
            <person name="Rojas-Flechas A."/>
            <person name="Nash J."/>
            <person name="Hameed K."/>
            <person name="Schadt C."/>
            <person name="Martin F."/>
            <person name="Crous P.W."/>
            <person name="Miettinen O."/>
            <person name="Magnuson J.K."/>
            <person name="Labbe J."/>
            <person name="Jacobson D."/>
            <person name="Doktycz M.J."/>
            <person name="Veneault-Fourrey C."/>
            <person name="Kuo A."/>
            <person name="Mondo S."/>
            <person name="Calhoun S."/>
            <person name="Riley R."/>
            <person name="Ohm R."/>
            <person name="LaButti K."/>
            <person name="Andreopoulos B."/>
            <person name="Pangilinan J."/>
            <person name="Nolan M."/>
            <person name="Tritt A."/>
            <person name="Clum A."/>
            <person name="Lipzen A."/>
            <person name="Daum C."/>
            <person name="Barry K."/>
            <person name="Grigoriev I.V."/>
            <person name="Vilgalys R."/>
        </authorList>
    </citation>
    <scope>NUCLEOTIDE SEQUENCE</scope>
    <source>
        <strain evidence="1">PMI_201</strain>
    </source>
</reference>
<dbReference type="PANTHER" id="PTHR31299:SF0">
    <property type="entry name" value="ESTERASE, PUTATIVE (AFU_ORTHOLOGUE AFUA_1G05850)-RELATED"/>
    <property type="match status" value="1"/>
</dbReference>
<sequence length="452" mass="51964">MAATLAQAVQSAAKPLPEITDPLFGQMFDTFRNYKVVLLGDGSHGTSEFYKARAEITKHLIEYHGFNMVTLEADWPDTEAIDRYVRLRPGSKGRIGGKLLSKKQEEPFKRFPTWMWRNREMQDLVEWMRDRNAKKAPEDRVGFYGLDLYSMGSSIQSIITYLDRVDPQAGKEARKRYGCLQPWVDDPASYGLASLRGLANCESKVVQMLKDILQRRLDYAASEHDGEEFHSTEQNAHVVRDAERYYKSMYYSSTSSWTLRDTHMFDTLNRLFNYKPANSKAIVWAHNSHVGDARYTSMGERRKETNIGQLCRENYGRDNVAIIGCGTHTGTVAAAHEWDEDMEVMDVNPSRVDSWEYVAHSTGIPSFVLDLRPGYASPDLRKAFDLEQPRLERFIGVIYRPDTERISHYSQAYLHDQLDAYVWFDRSSAVNPLEKVQPFTPVGREETYPFGL</sequence>
<gene>
    <name evidence="1" type="ORF">BGW36DRAFT_28230</name>
</gene>
<dbReference type="EMBL" id="JAJTJA010000010">
    <property type="protein sequence ID" value="KAH8692816.1"/>
    <property type="molecule type" value="Genomic_DNA"/>
</dbReference>
<keyword evidence="2" id="KW-1185">Reference proteome</keyword>
<proteinExistence type="predicted"/>
<dbReference type="InterPro" id="IPR007815">
    <property type="entry name" value="Emycin_Estase"/>
</dbReference>
<evidence type="ECO:0000313" key="1">
    <source>
        <dbReference type="EMBL" id="KAH8692816.1"/>
    </source>
</evidence>
<dbReference type="CDD" id="cd14728">
    <property type="entry name" value="Ere-like"/>
    <property type="match status" value="1"/>
</dbReference>
<dbReference type="GeneID" id="70240509"/>
<dbReference type="Pfam" id="PF05139">
    <property type="entry name" value="Erythro_esteras"/>
    <property type="match status" value="1"/>
</dbReference>
<protein>
    <submittedName>
        <fullName evidence="1">Erythromycin esterase</fullName>
    </submittedName>
</protein>
<dbReference type="InterPro" id="IPR014622">
    <property type="entry name" value="UCP036794_erythomycin"/>
</dbReference>
<comment type="caution">
    <text evidence="1">The sequence shown here is derived from an EMBL/GenBank/DDBJ whole genome shotgun (WGS) entry which is preliminary data.</text>
</comment>
<dbReference type="Gene3D" id="3.30.1870.10">
    <property type="entry name" value="EreA-like, domain 2"/>
    <property type="match status" value="1"/>
</dbReference>
<dbReference type="AlphaFoldDB" id="A0AAD4KJP0"/>
<dbReference type="GO" id="GO:0046677">
    <property type="term" value="P:response to antibiotic"/>
    <property type="evidence" value="ECO:0007669"/>
    <property type="project" value="InterPro"/>
</dbReference>